<proteinExistence type="predicted"/>
<dbReference type="SUPFAM" id="SSF81382">
    <property type="entry name" value="Skp1 dimerisation domain-like"/>
    <property type="match status" value="1"/>
</dbReference>
<protein>
    <recommendedName>
        <fullName evidence="2">SKP1 component dimerisation domain-containing protein</fullName>
    </recommendedName>
</protein>
<dbReference type="EMBL" id="CALQ01001589">
    <property type="protein sequence ID" value="CCM18552.1"/>
    <property type="molecule type" value="Genomic_DNA"/>
</dbReference>
<dbReference type="InterPro" id="IPR016072">
    <property type="entry name" value="Skp1_comp_dimer"/>
</dbReference>
<dbReference type="Gene3D" id="3.30.710.10">
    <property type="entry name" value="Potassium Channel Kv1.1, Chain A"/>
    <property type="match status" value="1"/>
</dbReference>
<dbReference type="AlphaFoldDB" id="A0A1E1J4N4"/>
<feature type="domain" description="SKP1 component dimerisation" evidence="2">
    <location>
        <begin position="304"/>
        <end position="348"/>
    </location>
</feature>
<dbReference type="InterPro" id="IPR036296">
    <property type="entry name" value="SKP1-like_dim_sf"/>
</dbReference>
<accession>A0A1E1J4N4</accession>
<gene>
    <name evidence="3" type="primary">LgM4147LRVhigh.33.01950.00550</name>
    <name evidence="3" type="ORF">BN36_3360410</name>
</gene>
<reference evidence="3" key="1">
    <citation type="submission" date="2012-08" db="EMBL/GenBank/DDBJ databases">
        <title>Comparative genomics of metastatic and non-metastatic Leishmania guyanensis provides insights into polygenic factors involved in Leishmania RNA virus infection.</title>
        <authorList>
            <person name="Smith D."/>
            <person name="Hertz-Fowler C."/>
            <person name="Martin R."/>
            <person name="Dickens N."/>
            <person name="Fasel N."/>
            <person name="Falquet L."/>
            <person name="Beverley S."/>
            <person name="Zangger H."/>
            <person name="Calderon-Copete S."/>
            <person name="Mottram J."/>
            <person name="Xenarios I."/>
        </authorList>
    </citation>
    <scope>NUCLEOTIDE SEQUENCE</scope>
    <source>
        <strain evidence="3">MHOM/BR/75/M4147/SSU:IR2SAT-LUC</strain>
    </source>
</reference>
<dbReference type="GO" id="GO:0006511">
    <property type="term" value="P:ubiquitin-dependent protein catabolic process"/>
    <property type="evidence" value="ECO:0007669"/>
    <property type="project" value="InterPro"/>
</dbReference>
<sequence length="353" mass="38340">MAMRSLALSAAPSTLPSAGQILVFIASDGVRVPVKRAIATEASLVLRDLLDGQDLLSTAHGDGSGPCSGFSGDERSSPHIVNNRASDAATELENLFEVVDATTPVTSGGAWQPSDQHQQHGEGCAKTAVVKEATKATVLDLMDFFPVEPIANPPLGTAAEMTGSVEASPTSNPSPRFCADCVYPSDSTPTRQPVPPAQTVYSSSRPSPPSVPPLPEVEVPFPYFTGDILERVCRHMSYRFRMSSFGTEDGCYRVYAIKTRIIPRPMTLPLVEYLDMKDRAFIADWDEFITVQMVKAATLLNYEELLQLASAKLASYLIDRDLEEVRMLLGVKGDFKPAEDAELKKERAVDCLR</sequence>
<feature type="region of interest" description="Disordered" evidence="1">
    <location>
        <begin position="186"/>
        <end position="213"/>
    </location>
</feature>
<evidence type="ECO:0000256" key="1">
    <source>
        <dbReference type="SAM" id="MobiDB-lite"/>
    </source>
</evidence>
<evidence type="ECO:0000259" key="2">
    <source>
        <dbReference type="Pfam" id="PF01466"/>
    </source>
</evidence>
<name>A0A1E1J4N4_LEIGU</name>
<evidence type="ECO:0000313" key="3">
    <source>
        <dbReference type="EMBL" id="CCM18552.1"/>
    </source>
</evidence>
<organism evidence="3">
    <name type="scientific">Leishmania guyanensis</name>
    <dbReference type="NCBI Taxonomy" id="5670"/>
    <lineage>
        <taxon>Eukaryota</taxon>
        <taxon>Discoba</taxon>
        <taxon>Euglenozoa</taxon>
        <taxon>Kinetoplastea</taxon>
        <taxon>Metakinetoplastina</taxon>
        <taxon>Trypanosomatida</taxon>
        <taxon>Trypanosomatidae</taxon>
        <taxon>Leishmaniinae</taxon>
        <taxon>Leishmania</taxon>
        <taxon>Leishmania guyanensis species complex</taxon>
    </lineage>
</organism>
<dbReference type="InterPro" id="IPR011333">
    <property type="entry name" value="SKP1/BTB/POZ_sf"/>
</dbReference>
<dbReference type="Pfam" id="PF01466">
    <property type="entry name" value="Skp1"/>
    <property type="match status" value="1"/>
</dbReference>